<gene>
    <name evidence="5" type="ORF">JMJ35_006387</name>
</gene>
<protein>
    <recommendedName>
        <fullName evidence="4">FAD-binding domain-containing protein</fullName>
    </recommendedName>
</protein>
<accession>A0AA39QX57</accession>
<dbReference type="InterPro" id="IPR050641">
    <property type="entry name" value="RIFMO-like"/>
</dbReference>
<evidence type="ECO:0000259" key="4">
    <source>
        <dbReference type="Pfam" id="PF01494"/>
    </source>
</evidence>
<dbReference type="Gene3D" id="3.40.30.120">
    <property type="match status" value="1"/>
</dbReference>
<dbReference type="Gene3D" id="3.50.50.60">
    <property type="entry name" value="FAD/NAD(P)-binding domain"/>
    <property type="match status" value="1"/>
</dbReference>
<proteinExistence type="predicted"/>
<keyword evidence="2" id="KW-0274">FAD</keyword>
<dbReference type="Proteomes" id="UP001166286">
    <property type="component" value="Unassembled WGS sequence"/>
</dbReference>
<comment type="caution">
    <text evidence="5">The sequence shown here is derived from an EMBL/GenBank/DDBJ whole genome shotgun (WGS) entry which is preliminary data.</text>
</comment>
<dbReference type="Gene3D" id="3.30.9.10">
    <property type="entry name" value="D-Amino Acid Oxidase, subunit A, domain 2"/>
    <property type="match status" value="1"/>
</dbReference>
<name>A0AA39QX57_9LECA</name>
<feature type="domain" description="FAD-binding" evidence="4">
    <location>
        <begin position="16"/>
        <end position="384"/>
    </location>
</feature>
<sequence>MAPIRVEDTELSPGPLIVGGGPVGMLTALKLAQLGVPSTLCEMNTDTTRWPKMDHNSCHTMEIFRLMGLVEEYRLQPGAVPQCTDWDTVFFTTCGPKGKLVSTWEVLRLGIMLVEEDILLPRRNILSENDGSHPAEPGQRCSQIVLETLLKQKCLAHPLIVCHYGYKYVSLEEDDAGVTAMFIDLKNEKKTIRAAYLVGADGGQSRVRKSVGINLEGKPLPSAFFMVHFRSKALRKLSPFGKWWHAFGLHGGFMIDQDDNDTYTCHEPCAADSEAIKELQEHPEQVPYRVLGGLGQPYKFEIDEVLVANAWRPNFALADSYVSRGGLGRVLLGGDAAHRNPPHGGYGMNSGVEDALSIAWRVSALHRGFGGRKLLSSYTNERRPNMLMRLERCDVQIGKFTPMIMATMKAPNKDIFLEDSANGEEARSAIAKHLDSVGPENIDRGVELDLRYLNSEVIVTDGSIEPAFDNLRYTPSTRPGHRAPHVFLRHSKKSIIDLYGQEWTLIDFSRVKSKHQQANGSARVGADAAVKAFKVVATSMNMPLSHVSIDPGEEHAKIVWQDYDLVLIRPDGYVAWRGGKEGASDRRCDLNKDRVRDILGTVLGWAVDPGFVEEEKKEVSIANNLTSIHGVQEELGAGEGQGDAFEGFFKGDKRRISPPTGPL</sequence>
<dbReference type="InterPro" id="IPR036188">
    <property type="entry name" value="FAD/NAD-bd_sf"/>
</dbReference>
<evidence type="ECO:0000256" key="2">
    <source>
        <dbReference type="ARBA" id="ARBA00022827"/>
    </source>
</evidence>
<dbReference type="GO" id="GO:0071949">
    <property type="term" value="F:FAD binding"/>
    <property type="evidence" value="ECO:0007669"/>
    <property type="project" value="InterPro"/>
</dbReference>
<dbReference type="PANTHER" id="PTHR43004:SF21">
    <property type="entry name" value="FAD-BINDING DOMAIN-CONTAINING PROTEIN-RELATED"/>
    <property type="match status" value="1"/>
</dbReference>
<dbReference type="SUPFAM" id="SSF51905">
    <property type="entry name" value="FAD/NAD(P)-binding domain"/>
    <property type="match status" value="1"/>
</dbReference>
<evidence type="ECO:0000256" key="3">
    <source>
        <dbReference type="ARBA" id="ARBA00023002"/>
    </source>
</evidence>
<dbReference type="AlphaFoldDB" id="A0AA39QX57"/>
<organism evidence="5 6">
    <name type="scientific">Cladonia borealis</name>
    <dbReference type="NCBI Taxonomy" id="184061"/>
    <lineage>
        <taxon>Eukaryota</taxon>
        <taxon>Fungi</taxon>
        <taxon>Dikarya</taxon>
        <taxon>Ascomycota</taxon>
        <taxon>Pezizomycotina</taxon>
        <taxon>Lecanoromycetes</taxon>
        <taxon>OSLEUM clade</taxon>
        <taxon>Lecanoromycetidae</taxon>
        <taxon>Lecanorales</taxon>
        <taxon>Lecanorineae</taxon>
        <taxon>Cladoniaceae</taxon>
        <taxon>Cladonia</taxon>
    </lineage>
</organism>
<dbReference type="EMBL" id="JAFEKC020000014">
    <property type="protein sequence ID" value="KAK0510835.1"/>
    <property type="molecule type" value="Genomic_DNA"/>
</dbReference>
<evidence type="ECO:0000313" key="5">
    <source>
        <dbReference type="EMBL" id="KAK0510835.1"/>
    </source>
</evidence>
<keyword evidence="3" id="KW-0560">Oxidoreductase</keyword>
<dbReference type="PRINTS" id="PR00420">
    <property type="entry name" value="RNGMNOXGNASE"/>
</dbReference>
<keyword evidence="1" id="KW-0285">Flavoprotein</keyword>
<reference evidence="5" key="1">
    <citation type="submission" date="2023-03" db="EMBL/GenBank/DDBJ databases">
        <title>Complete genome of Cladonia borealis.</title>
        <authorList>
            <person name="Park H."/>
        </authorList>
    </citation>
    <scope>NUCLEOTIDE SEQUENCE</scope>
    <source>
        <strain evidence="5">ANT050790</strain>
    </source>
</reference>
<dbReference type="Pfam" id="PF21274">
    <property type="entry name" value="Rng_hyd_C"/>
    <property type="match status" value="1"/>
</dbReference>
<dbReference type="InterPro" id="IPR002938">
    <property type="entry name" value="FAD-bd"/>
</dbReference>
<evidence type="ECO:0000256" key="1">
    <source>
        <dbReference type="ARBA" id="ARBA00022630"/>
    </source>
</evidence>
<keyword evidence="6" id="KW-1185">Reference proteome</keyword>
<dbReference type="PANTHER" id="PTHR43004">
    <property type="entry name" value="TRK SYSTEM POTASSIUM UPTAKE PROTEIN"/>
    <property type="match status" value="1"/>
</dbReference>
<evidence type="ECO:0000313" key="6">
    <source>
        <dbReference type="Proteomes" id="UP001166286"/>
    </source>
</evidence>
<dbReference type="Pfam" id="PF01494">
    <property type="entry name" value="FAD_binding_3"/>
    <property type="match status" value="1"/>
</dbReference>
<dbReference type="GO" id="GO:0016709">
    <property type="term" value="F:oxidoreductase activity, acting on paired donors, with incorporation or reduction of molecular oxygen, NAD(P)H as one donor, and incorporation of one atom of oxygen"/>
    <property type="evidence" value="ECO:0007669"/>
    <property type="project" value="UniProtKB-ARBA"/>
</dbReference>